<feature type="signal peptide" evidence="3">
    <location>
        <begin position="1"/>
        <end position="19"/>
    </location>
</feature>
<comment type="similarity">
    <text evidence="1">Belongs to the histidine acid phosphatase family.</text>
</comment>
<comment type="caution">
    <text evidence="4">The sequence shown here is derived from an EMBL/GenBank/DDBJ whole genome shotgun (WGS) entry which is preliminary data.</text>
</comment>
<organism evidence="4 5">
    <name type="scientific">Basidiobolus ranarum</name>
    <dbReference type="NCBI Taxonomy" id="34480"/>
    <lineage>
        <taxon>Eukaryota</taxon>
        <taxon>Fungi</taxon>
        <taxon>Fungi incertae sedis</taxon>
        <taxon>Zoopagomycota</taxon>
        <taxon>Entomophthoromycotina</taxon>
        <taxon>Basidiobolomycetes</taxon>
        <taxon>Basidiobolales</taxon>
        <taxon>Basidiobolaceae</taxon>
        <taxon>Basidiobolus</taxon>
    </lineage>
</organism>
<sequence>MKAALILISVVASLHAVSGAPGLYSDGYDYCQAPKPSKAGYKPMPNARLAHVQLVVRHGDRAPVYPLVIENDVSWDCDEVKEISRLTGNYKRTKYDSGDFEYKVMIPEKNALSQNFWNGTCLNGQLTSKGKLQHMELGNTLRQIYVEKMKYLPKKLKDPNMIYVRSSDVGRTRQSAQSVVTGLYPVKDRHIHGSGIPIYFEPNEIETIKFNKGICPRFVQIAEAMIKTPYYQNYYKSAQPLKKQLDEILAPESLHWPDNTMVAYMDSMRTRLCHNKPLPCKNGKCVTKKMTDQLFRFIDQEYTYTHRDAKLADQGNAVILGWFFRDIQERMVKASKNRHSSPPLEIFSGHDDTVQGLLGLMRSKDMRWPPLASNILFELWEKKDRSYHVRVLFNGKVLKVQNEWCNMNSCPLNRFIKFFASKLPTDKNQCQANLEISN</sequence>
<accession>A0ABR2X0H7</accession>
<dbReference type="PANTHER" id="PTHR11567:SF110">
    <property type="entry name" value="2-PHOSPHOXYLOSE PHOSPHATASE 1"/>
    <property type="match status" value="1"/>
</dbReference>
<feature type="chain" id="PRO_5046420742" evidence="3">
    <location>
        <begin position="20"/>
        <end position="438"/>
    </location>
</feature>
<dbReference type="Pfam" id="PF00328">
    <property type="entry name" value="His_Phos_2"/>
    <property type="match status" value="1"/>
</dbReference>
<dbReference type="InterPro" id="IPR029033">
    <property type="entry name" value="His_PPase_superfam"/>
</dbReference>
<keyword evidence="3" id="KW-0732">Signal</keyword>
<gene>
    <name evidence="4" type="ORF">K7432_003185</name>
</gene>
<evidence type="ECO:0000256" key="3">
    <source>
        <dbReference type="SAM" id="SignalP"/>
    </source>
</evidence>
<dbReference type="CDD" id="cd07061">
    <property type="entry name" value="HP_HAP_like"/>
    <property type="match status" value="1"/>
</dbReference>
<proteinExistence type="inferred from homology"/>
<reference evidence="4 5" key="1">
    <citation type="submission" date="2023-04" db="EMBL/GenBank/DDBJ databases">
        <title>Genome of Basidiobolus ranarum AG-B5.</title>
        <authorList>
            <person name="Stajich J.E."/>
            <person name="Carter-House D."/>
            <person name="Gryganskyi A."/>
        </authorList>
    </citation>
    <scope>NUCLEOTIDE SEQUENCE [LARGE SCALE GENOMIC DNA]</scope>
    <source>
        <strain evidence="4 5">AG-B5</strain>
    </source>
</reference>
<evidence type="ECO:0000256" key="1">
    <source>
        <dbReference type="ARBA" id="ARBA00005375"/>
    </source>
</evidence>
<dbReference type="PANTHER" id="PTHR11567">
    <property type="entry name" value="ACID PHOSPHATASE-RELATED"/>
    <property type="match status" value="1"/>
</dbReference>
<name>A0ABR2X0H7_9FUNG</name>
<dbReference type="InterPro" id="IPR033379">
    <property type="entry name" value="Acid_Pase_AS"/>
</dbReference>
<keyword evidence="2" id="KW-0378">Hydrolase</keyword>
<dbReference type="InterPro" id="IPR050645">
    <property type="entry name" value="Histidine_acid_phosphatase"/>
</dbReference>
<dbReference type="InterPro" id="IPR000560">
    <property type="entry name" value="His_Pase_clade-2"/>
</dbReference>
<dbReference type="PROSITE" id="PS00616">
    <property type="entry name" value="HIS_ACID_PHOSPHAT_1"/>
    <property type="match status" value="1"/>
</dbReference>
<evidence type="ECO:0000313" key="4">
    <source>
        <dbReference type="EMBL" id="KAK9767186.1"/>
    </source>
</evidence>
<protein>
    <submittedName>
        <fullName evidence="4">Uncharacterized protein</fullName>
    </submittedName>
</protein>
<keyword evidence="5" id="KW-1185">Reference proteome</keyword>
<dbReference type="SUPFAM" id="SSF53254">
    <property type="entry name" value="Phosphoglycerate mutase-like"/>
    <property type="match status" value="1"/>
</dbReference>
<dbReference type="Gene3D" id="3.40.50.1240">
    <property type="entry name" value="Phosphoglycerate mutase-like"/>
    <property type="match status" value="1"/>
</dbReference>
<dbReference type="Proteomes" id="UP001479436">
    <property type="component" value="Unassembled WGS sequence"/>
</dbReference>
<dbReference type="EMBL" id="JASJQH010000094">
    <property type="protein sequence ID" value="KAK9767186.1"/>
    <property type="molecule type" value="Genomic_DNA"/>
</dbReference>
<evidence type="ECO:0000313" key="5">
    <source>
        <dbReference type="Proteomes" id="UP001479436"/>
    </source>
</evidence>
<evidence type="ECO:0000256" key="2">
    <source>
        <dbReference type="ARBA" id="ARBA00022801"/>
    </source>
</evidence>